<evidence type="ECO:0000313" key="2">
    <source>
        <dbReference type="EMBL" id="CAK9257444.1"/>
    </source>
</evidence>
<name>A0ABP0VT03_9BRYO</name>
<dbReference type="InterPro" id="IPR011989">
    <property type="entry name" value="ARM-like"/>
</dbReference>
<accession>A0ABP0VT03</accession>
<sequence length="134" mass="14795">MQACALLFDSVNKEDPAIRIGVIMGLGLAYPNTQKEEVLEVLTPIVQDSNLGIEVAGFAAMTLGLVYVGSCNEDVVQSIVLPRWNTLRQSLVNPWLASLPWSWSSLPWQAGLQYHVEATMEVAETLNEKISKYC</sequence>
<proteinExistence type="predicted"/>
<organism evidence="2 3">
    <name type="scientific">Sphagnum jensenii</name>
    <dbReference type="NCBI Taxonomy" id="128206"/>
    <lineage>
        <taxon>Eukaryota</taxon>
        <taxon>Viridiplantae</taxon>
        <taxon>Streptophyta</taxon>
        <taxon>Embryophyta</taxon>
        <taxon>Bryophyta</taxon>
        <taxon>Sphagnophytina</taxon>
        <taxon>Sphagnopsida</taxon>
        <taxon>Sphagnales</taxon>
        <taxon>Sphagnaceae</taxon>
        <taxon>Sphagnum</taxon>
    </lineage>
</organism>
<dbReference type="PANTHER" id="PTHR10943:SF1">
    <property type="entry name" value="26S PROTEASOME NON-ATPASE REGULATORY SUBUNIT 2"/>
    <property type="match status" value="1"/>
</dbReference>
<dbReference type="Proteomes" id="UP001497444">
    <property type="component" value="Chromosome 10"/>
</dbReference>
<evidence type="ECO:0000256" key="1">
    <source>
        <dbReference type="ARBA" id="ARBA00022737"/>
    </source>
</evidence>
<reference evidence="2" key="1">
    <citation type="submission" date="2024-02" db="EMBL/GenBank/DDBJ databases">
        <authorList>
            <consortium name="ELIXIR-Norway"/>
            <consortium name="Elixir Norway"/>
        </authorList>
    </citation>
    <scope>NUCLEOTIDE SEQUENCE</scope>
</reference>
<dbReference type="Gene3D" id="1.25.10.10">
    <property type="entry name" value="Leucine-rich Repeat Variant"/>
    <property type="match status" value="1"/>
</dbReference>
<evidence type="ECO:0008006" key="4">
    <source>
        <dbReference type="Google" id="ProtNLM"/>
    </source>
</evidence>
<dbReference type="EMBL" id="OZ020105">
    <property type="protein sequence ID" value="CAK9257444.1"/>
    <property type="molecule type" value="Genomic_DNA"/>
</dbReference>
<keyword evidence="3" id="KW-1185">Reference proteome</keyword>
<keyword evidence="1" id="KW-0677">Repeat</keyword>
<evidence type="ECO:0000313" key="3">
    <source>
        <dbReference type="Proteomes" id="UP001497444"/>
    </source>
</evidence>
<protein>
    <recommendedName>
        <fullName evidence="4">26S proteasome non-ATPase regulatory subunit 2 homolog</fullName>
    </recommendedName>
</protein>
<gene>
    <name evidence="2" type="ORF">CSSPJE1EN1_LOCUS2922</name>
</gene>
<dbReference type="PANTHER" id="PTHR10943">
    <property type="entry name" value="26S PROTEASOME NON-ATPASE REGULATORY SUBUNIT"/>
    <property type="match status" value="1"/>
</dbReference>